<protein>
    <submittedName>
        <fullName evidence="3">Uncharacterized protein</fullName>
    </submittedName>
</protein>
<keyword evidence="4" id="KW-1185">Reference proteome</keyword>
<keyword evidence="2" id="KW-0472">Membrane</keyword>
<dbReference type="RefSeq" id="WP_212507126.1">
    <property type="nucleotide sequence ID" value="NZ_CP060696.1"/>
</dbReference>
<dbReference type="EMBL" id="CP060696">
    <property type="protein sequence ID" value="QNO18061.1"/>
    <property type="molecule type" value="Genomic_DNA"/>
</dbReference>
<dbReference type="AlphaFoldDB" id="A0A7G9WH99"/>
<keyword evidence="2" id="KW-0812">Transmembrane</keyword>
<feature type="transmembrane region" description="Helical" evidence="2">
    <location>
        <begin position="28"/>
        <end position="47"/>
    </location>
</feature>
<feature type="region of interest" description="Disordered" evidence="1">
    <location>
        <begin position="104"/>
        <end position="125"/>
    </location>
</feature>
<evidence type="ECO:0000256" key="2">
    <source>
        <dbReference type="SAM" id="Phobius"/>
    </source>
</evidence>
<accession>A0A7G9WH99</accession>
<reference evidence="3 4" key="1">
    <citation type="submission" date="2020-08" db="EMBL/GenBank/DDBJ databases">
        <authorList>
            <person name="Ren C."/>
            <person name="Gu Y."/>
            <person name="Xu Y."/>
        </authorList>
    </citation>
    <scope>NUCLEOTIDE SEQUENCE [LARGE SCALE GENOMIC DNA]</scope>
    <source>
        <strain evidence="3 4">LBM18003</strain>
    </source>
</reference>
<evidence type="ECO:0000313" key="3">
    <source>
        <dbReference type="EMBL" id="QNO18061.1"/>
    </source>
</evidence>
<gene>
    <name evidence="3" type="ORF">H6X83_14295</name>
</gene>
<feature type="transmembrane region" description="Helical" evidence="2">
    <location>
        <begin position="6"/>
        <end position="21"/>
    </location>
</feature>
<name>A0A7G9WH99_9FIRM</name>
<organism evidence="3 4">
    <name type="scientific">Caproicibacterium amylolyticum</name>
    <dbReference type="NCBI Taxonomy" id="2766537"/>
    <lineage>
        <taxon>Bacteria</taxon>
        <taxon>Bacillati</taxon>
        <taxon>Bacillota</taxon>
        <taxon>Clostridia</taxon>
        <taxon>Eubacteriales</taxon>
        <taxon>Oscillospiraceae</taxon>
        <taxon>Caproicibacterium</taxon>
    </lineage>
</organism>
<dbReference type="KEGG" id="caml:H6X83_14295"/>
<feature type="transmembrane region" description="Helical" evidence="2">
    <location>
        <begin position="59"/>
        <end position="77"/>
    </location>
</feature>
<dbReference type="Proteomes" id="UP000516046">
    <property type="component" value="Chromosome"/>
</dbReference>
<proteinExistence type="predicted"/>
<keyword evidence="2" id="KW-1133">Transmembrane helix</keyword>
<sequence>MQYVYTLMWLVVGLLLIFQLGRKEDKVFYAAGAFFLFLAGWWGTAAFTKLNLFHGTWGWILRGVAAVFLLILVPPFVKKYRRERSQPRQEPPEDMTGVDCVTHEYEDEEKQKGKKNYEAENRTNN</sequence>
<evidence type="ECO:0000313" key="4">
    <source>
        <dbReference type="Proteomes" id="UP000516046"/>
    </source>
</evidence>
<evidence type="ECO:0000256" key="1">
    <source>
        <dbReference type="SAM" id="MobiDB-lite"/>
    </source>
</evidence>